<organism evidence="1">
    <name type="scientific">Anguilla anguilla</name>
    <name type="common">European freshwater eel</name>
    <name type="synonym">Muraena anguilla</name>
    <dbReference type="NCBI Taxonomy" id="7936"/>
    <lineage>
        <taxon>Eukaryota</taxon>
        <taxon>Metazoa</taxon>
        <taxon>Chordata</taxon>
        <taxon>Craniata</taxon>
        <taxon>Vertebrata</taxon>
        <taxon>Euteleostomi</taxon>
        <taxon>Actinopterygii</taxon>
        <taxon>Neopterygii</taxon>
        <taxon>Teleostei</taxon>
        <taxon>Anguilliformes</taxon>
        <taxon>Anguillidae</taxon>
        <taxon>Anguilla</taxon>
    </lineage>
</organism>
<accession>A0A0E9RAZ3</accession>
<evidence type="ECO:0000313" key="1">
    <source>
        <dbReference type="EMBL" id="JAH26296.1"/>
    </source>
</evidence>
<dbReference type="AlphaFoldDB" id="A0A0E9RAZ3"/>
<sequence length="60" mass="6133">MTAPSRSNSAISYIQSLAGGSRKIRSGKLIPALVTDDSGLGVITDNGPCHTSKMAGETGR</sequence>
<proteinExistence type="predicted"/>
<reference evidence="1" key="2">
    <citation type="journal article" date="2015" name="Fish Shellfish Immunol.">
        <title>Early steps in the European eel (Anguilla anguilla)-Vibrio vulnificus interaction in the gills: Role of the RtxA13 toxin.</title>
        <authorList>
            <person name="Callol A."/>
            <person name="Pajuelo D."/>
            <person name="Ebbesson L."/>
            <person name="Teles M."/>
            <person name="MacKenzie S."/>
            <person name="Amaro C."/>
        </authorList>
    </citation>
    <scope>NUCLEOTIDE SEQUENCE</scope>
</reference>
<protein>
    <submittedName>
        <fullName evidence="1">Uncharacterized protein</fullName>
    </submittedName>
</protein>
<dbReference type="EMBL" id="GBXM01082281">
    <property type="protein sequence ID" value="JAH26296.1"/>
    <property type="molecule type" value="Transcribed_RNA"/>
</dbReference>
<name>A0A0E9RAZ3_ANGAN</name>
<reference evidence="1" key="1">
    <citation type="submission" date="2014-11" db="EMBL/GenBank/DDBJ databases">
        <authorList>
            <person name="Amaro Gonzalez C."/>
        </authorList>
    </citation>
    <scope>NUCLEOTIDE SEQUENCE</scope>
</reference>